<comment type="caution">
    <text evidence="2">The sequence shown here is derived from an EMBL/GenBank/DDBJ whole genome shotgun (WGS) entry which is preliminary data.</text>
</comment>
<dbReference type="Proteomes" id="UP000314294">
    <property type="component" value="Unassembled WGS sequence"/>
</dbReference>
<keyword evidence="3" id="KW-1185">Reference proteome</keyword>
<evidence type="ECO:0000313" key="3">
    <source>
        <dbReference type="Proteomes" id="UP000314294"/>
    </source>
</evidence>
<sequence>MSASPALTICSSRSFSMGSIPLGTLSIRENIRVRRLSSALEAAAEAAAPLILNGNKVVNETEGRKGRSREHLLREQVEPLLLGDGFLSEQLENDGSHRIPLVLKLQGALVLEERYGTGGMGGGRGRSGEKGGVWGEKQVRDDSCSNAEIHKDTLGLKT</sequence>
<feature type="region of interest" description="Disordered" evidence="1">
    <location>
        <begin position="117"/>
        <end position="158"/>
    </location>
</feature>
<feature type="compositionally biased region" description="Basic and acidic residues" evidence="1">
    <location>
        <begin position="137"/>
        <end position="158"/>
    </location>
</feature>
<accession>A0A4Z2IIC2</accession>
<protein>
    <submittedName>
        <fullName evidence="2">Uncharacterized protein</fullName>
    </submittedName>
</protein>
<gene>
    <name evidence="2" type="ORF">EYF80_012057</name>
</gene>
<reference evidence="2 3" key="1">
    <citation type="submission" date="2019-03" db="EMBL/GenBank/DDBJ databases">
        <title>First draft genome of Liparis tanakae, snailfish: a comprehensive survey of snailfish specific genes.</title>
        <authorList>
            <person name="Kim W."/>
            <person name="Song I."/>
            <person name="Jeong J.-H."/>
            <person name="Kim D."/>
            <person name="Kim S."/>
            <person name="Ryu S."/>
            <person name="Song J.Y."/>
            <person name="Lee S.K."/>
        </authorList>
    </citation>
    <scope>NUCLEOTIDE SEQUENCE [LARGE SCALE GENOMIC DNA]</scope>
    <source>
        <tissue evidence="2">Muscle</tissue>
    </source>
</reference>
<dbReference type="EMBL" id="SRLO01000080">
    <property type="protein sequence ID" value="TNN77759.1"/>
    <property type="molecule type" value="Genomic_DNA"/>
</dbReference>
<organism evidence="2 3">
    <name type="scientific">Liparis tanakae</name>
    <name type="common">Tanaka's snailfish</name>
    <dbReference type="NCBI Taxonomy" id="230148"/>
    <lineage>
        <taxon>Eukaryota</taxon>
        <taxon>Metazoa</taxon>
        <taxon>Chordata</taxon>
        <taxon>Craniata</taxon>
        <taxon>Vertebrata</taxon>
        <taxon>Euteleostomi</taxon>
        <taxon>Actinopterygii</taxon>
        <taxon>Neopterygii</taxon>
        <taxon>Teleostei</taxon>
        <taxon>Neoteleostei</taxon>
        <taxon>Acanthomorphata</taxon>
        <taxon>Eupercaria</taxon>
        <taxon>Perciformes</taxon>
        <taxon>Cottioidei</taxon>
        <taxon>Cottales</taxon>
        <taxon>Liparidae</taxon>
        <taxon>Liparis</taxon>
    </lineage>
</organism>
<name>A0A4Z2IIC2_9TELE</name>
<evidence type="ECO:0000313" key="2">
    <source>
        <dbReference type="EMBL" id="TNN77759.1"/>
    </source>
</evidence>
<dbReference type="AlphaFoldDB" id="A0A4Z2IIC2"/>
<feature type="compositionally biased region" description="Gly residues" evidence="1">
    <location>
        <begin position="117"/>
        <end position="134"/>
    </location>
</feature>
<evidence type="ECO:0000256" key="1">
    <source>
        <dbReference type="SAM" id="MobiDB-lite"/>
    </source>
</evidence>
<proteinExistence type="predicted"/>